<dbReference type="PANTHER" id="PTHR11921:SF29">
    <property type="entry name" value="SUCCINATE DEHYDROGENASE [UBIQUINONE] IRON-SULFUR SUBUNIT, MITOCHONDRIAL"/>
    <property type="match status" value="1"/>
</dbReference>
<evidence type="ECO:0000313" key="16">
    <source>
        <dbReference type="EMBL" id="MRX83315.1"/>
    </source>
</evidence>
<gene>
    <name evidence="16" type="ORF">GJG86_12555</name>
</gene>
<keyword evidence="6" id="KW-0816">Tricarboxylic acid cycle</keyword>
<keyword evidence="7" id="KW-0001">2Fe-2S</keyword>
<dbReference type="GO" id="GO:0006099">
    <property type="term" value="P:tricarboxylic acid cycle"/>
    <property type="evidence" value="ECO:0007669"/>
    <property type="project" value="UniProtKB-KW"/>
</dbReference>
<feature type="compositionally biased region" description="Basic and acidic residues" evidence="14">
    <location>
        <begin position="264"/>
        <end position="280"/>
    </location>
</feature>
<evidence type="ECO:0000259" key="15">
    <source>
        <dbReference type="PROSITE" id="PS51379"/>
    </source>
</evidence>
<accession>A0A6N7RPL2</accession>
<protein>
    <recommendedName>
        <fullName evidence="4">succinate dehydrogenase</fullName>
        <ecNumber evidence="4">1.3.5.1</ecNumber>
    </recommendedName>
</protein>
<comment type="cofactor">
    <cofactor evidence="2">
        <name>[4Fe-4S] cluster</name>
        <dbReference type="ChEBI" id="CHEBI:49883"/>
    </cofactor>
</comment>
<evidence type="ECO:0000256" key="6">
    <source>
        <dbReference type="ARBA" id="ARBA00022532"/>
    </source>
</evidence>
<dbReference type="Gene3D" id="3.10.20.30">
    <property type="match status" value="1"/>
</dbReference>
<comment type="cofactor">
    <cofactor evidence="1">
        <name>[3Fe-4S] cluster</name>
        <dbReference type="ChEBI" id="CHEBI:21137"/>
    </cofactor>
</comment>
<proteinExistence type="inferred from homology"/>
<dbReference type="InterPro" id="IPR050573">
    <property type="entry name" value="SDH/FRD_Iron-Sulfur"/>
</dbReference>
<dbReference type="GO" id="GO:0008177">
    <property type="term" value="F:succinate dehydrogenase (quinone) activity"/>
    <property type="evidence" value="ECO:0007669"/>
    <property type="project" value="UniProtKB-EC"/>
</dbReference>
<evidence type="ECO:0000256" key="4">
    <source>
        <dbReference type="ARBA" id="ARBA00012792"/>
    </source>
</evidence>
<comment type="similarity">
    <text evidence="3">Belongs to the succinate dehydrogenase/fumarate reductase iron-sulfur protein family.</text>
</comment>
<organism evidence="16 17">
    <name type="scientific">Eggerthella guodeyinii</name>
    <dbReference type="NCBI Taxonomy" id="2690837"/>
    <lineage>
        <taxon>Bacteria</taxon>
        <taxon>Bacillati</taxon>
        <taxon>Actinomycetota</taxon>
        <taxon>Coriobacteriia</taxon>
        <taxon>Eggerthellales</taxon>
        <taxon>Eggerthellaceae</taxon>
        <taxon>Eggerthella</taxon>
    </lineage>
</organism>
<dbReference type="AlphaFoldDB" id="A0A6N7RPL2"/>
<comment type="caution">
    <text evidence="16">The sequence shown here is derived from an EMBL/GenBank/DDBJ whole genome shotgun (WGS) entry which is preliminary data.</text>
</comment>
<dbReference type="InterPro" id="IPR036010">
    <property type="entry name" value="2Fe-2S_ferredoxin-like_sf"/>
</dbReference>
<dbReference type="PROSITE" id="PS51379">
    <property type="entry name" value="4FE4S_FER_2"/>
    <property type="match status" value="1"/>
</dbReference>
<evidence type="ECO:0000256" key="7">
    <source>
        <dbReference type="ARBA" id="ARBA00022714"/>
    </source>
</evidence>
<evidence type="ECO:0000256" key="3">
    <source>
        <dbReference type="ARBA" id="ARBA00009433"/>
    </source>
</evidence>
<dbReference type="SUPFAM" id="SSF46548">
    <property type="entry name" value="alpha-helical ferredoxin"/>
    <property type="match status" value="1"/>
</dbReference>
<comment type="cofactor">
    <cofactor evidence="13">
        <name>[2Fe-2S] cluster</name>
        <dbReference type="ChEBI" id="CHEBI:190135"/>
    </cofactor>
</comment>
<evidence type="ECO:0000256" key="1">
    <source>
        <dbReference type="ARBA" id="ARBA00001927"/>
    </source>
</evidence>
<dbReference type="EMBL" id="VTFY01000011">
    <property type="protein sequence ID" value="MRX83315.1"/>
    <property type="molecule type" value="Genomic_DNA"/>
</dbReference>
<evidence type="ECO:0000256" key="9">
    <source>
        <dbReference type="ARBA" id="ARBA00023002"/>
    </source>
</evidence>
<evidence type="ECO:0000256" key="12">
    <source>
        <dbReference type="ARBA" id="ARBA00023291"/>
    </source>
</evidence>
<dbReference type="Pfam" id="PF13183">
    <property type="entry name" value="Fer4_8"/>
    <property type="match status" value="1"/>
</dbReference>
<evidence type="ECO:0000256" key="10">
    <source>
        <dbReference type="ARBA" id="ARBA00023004"/>
    </source>
</evidence>
<feature type="region of interest" description="Disordered" evidence="14">
    <location>
        <begin position="251"/>
        <end position="280"/>
    </location>
</feature>
<feature type="domain" description="4Fe-4S ferredoxin-type" evidence="15">
    <location>
        <begin position="193"/>
        <end position="222"/>
    </location>
</feature>
<keyword evidence="11" id="KW-0411">Iron-sulfur</keyword>
<evidence type="ECO:0000256" key="2">
    <source>
        <dbReference type="ARBA" id="ARBA00001966"/>
    </source>
</evidence>
<dbReference type="GO" id="GO:0009055">
    <property type="term" value="F:electron transfer activity"/>
    <property type="evidence" value="ECO:0007669"/>
    <property type="project" value="InterPro"/>
</dbReference>
<evidence type="ECO:0000313" key="17">
    <source>
        <dbReference type="Proteomes" id="UP000438093"/>
    </source>
</evidence>
<dbReference type="InterPro" id="IPR017896">
    <property type="entry name" value="4Fe4S_Fe-S-bd"/>
</dbReference>
<dbReference type="NCBIfam" id="TIGR00384">
    <property type="entry name" value="dhsB"/>
    <property type="match status" value="1"/>
</dbReference>
<dbReference type="SUPFAM" id="SSF54292">
    <property type="entry name" value="2Fe-2S ferredoxin-like"/>
    <property type="match status" value="1"/>
</dbReference>
<dbReference type="InterPro" id="IPR009051">
    <property type="entry name" value="Helical_ferredxn"/>
</dbReference>
<keyword evidence="12" id="KW-0003">3Fe-4S</keyword>
<dbReference type="Pfam" id="PF13085">
    <property type="entry name" value="Fer2_3"/>
    <property type="match status" value="1"/>
</dbReference>
<dbReference type="GO" id="GO:0022904">
    <property type="term" value="P:respiratory electron transport chain"/>
    <property type="evidence" value="ECO:0007669"/>
    <property type="project" value="TreeGrafter"/>
</dbReference>
<keyword evidence="5" id="KW-0004">4Fe-4S</keyword>
<evidence type="ECO:0000256" key="11">
    <source>
        <dbReference type="ARBA" id="ARBA00023014"/>
    </source>
</evidence>
<dbReference type="Proteomes" id="UP000438093">
    <property type="component" value="Unassembled WGS sequence"/>
</dbReference>
<evidence type="ECO:0000256" key="13">
    <source>
        <dbReference type="ARBA" id="ARBA00034078"/>
    </source>
</evidence>
<dbReference type="InterPro" id="IPR004489">
    <property type="entry name" value="Succ_DH/fum_Rdtase_Fe-S"/>
</dbReference>
<dbReference type="RefSeq" id="WP_154334143.1">
    <property type="nucleotide sequence ID" value="NZ_VTFY01000011.1"/>
</dbReference>
<dbReference type="GO" id="GO:0046872">
    <property type="term" value="F:metal ion binding"/>
    <property type="evidence" value="ECO:0007669"/>
    <property type="project" value="UniProtKB-KW"/>
</dbReference>
<dbReference type="PANTHER" id="PTHR11921">
    <property type="entry name" value="SUCCINATE DEHYDROGENASE IRON-SULFUR PROTEIN"/>
    <property type="match status" value="1"/>
</dbReference>
<dbReference type="EC" id="1.3.5.1" evidence="4"/>
<sequence>MAQSITAKVFRYNPAVDGAPRYETYEVPWEDDATGKMTGMQVLHYIYENIEPFAYDYACTSGLCGRCSMMIDGKAGLACWTCLEPGEHTFEPLKGFPVIRDLKVDTSAVYERYVQTDVANKTVEPIAEVKDIEYDLYWNTLERMNLCRECMCCYASCDSLQLGGAWDSFAGPGAMVQIGMRHLDPHDEADRISQAAFSGVFDCVQCGSCNNVCPAAIDIMGVIKQMQDEAEKAGLKPAGDGMVAARVAAAREADPSKGAVDCSSCHDDGRKPGEENPHGY</sequence>
<name>A0A6N7RPL2_9ACTN</name>
<dbReference type="GO" id="GO:0051538">
    <property type="term" value="F:3 iron, 4 sulfur cluster binding"/>
    <property type="evidence" value="ECO:0007669"/>
    <property type="project" value="UniProtKB-KW"/>
</dbReference>
<dbReference type="InterPro" id="IPR017900">
    <property type="entry name" value="4Fe4S_Fe_S_CS"/>
</dbReference>
<keyword evidence="9" id="KW-0560">Oxidoreductase</keyword>
<keyword evidence="17" id="KW-1185">Reference proteome</keyword>
<evidence type="ECO:0000256" key="8">
    <source>
        <dbReference type="ARBA" id="ARBA00022723"/>
    </source>
</evidence>
<dbReference type="GO" id="GO:0051539">
    <property type="term" value="F:4 iron, 4 sulfur cluster binding"/>
    <property type="evidence" value="ECO:0007669"/>
    <property type="project" value="UniProtKB-KW"/>
</dbReference>
<dbReference type="Gene3D" id="1.10.1060.10">
    <property type="entry name" value="Alpha-helical ferredoxin"/>
    <property type="match status" value="1"/>
</dbReference>
<dbReference type="GO" id="GO:0051537">
    <property type="term" value="F:2 iron, 2 sulfur cluster binding"/>
    <property type="evidence" value="ECO:0007669"/>
    <property type="project" value="UniProtKB-KW"/>
</dbReference>
<keyword evidence="10" id="KW-0408">Iron</keyword>
<keyword evidence="8" id="KW-0479">Metal-binding</keyword>
<dbReference type="PROSITE" id="PS00198">
    <property type="entry name" value="4FE4S_FER_1"/>
    <property type="match status" value="1"/>
</dbReference>
<evidence type="ECO:0000256" key="5">
    <source>
        <dbReference type="ARBA" id="ARBA00022485"/>
    </source>
</evidence>
<dbReference type="InterPro" id="IPR012675">
    <property type="entry name" value="Beta-grasp_dom_sf"/>
</dbReference>
<reference evidence="17" key="1">
    <citation type="submission" date="2019-08" db="EMBL/GenBank/DDBJ databases">
        <title>Arthrobacter sp. nov., isolated from plateau pika and Tibetan wild ass.</title>
        <authorList>
            <person name="Ge Y."/>
        </authorList>
    </citation>
    <scope>NUCLEOTIDE SEQUENCE [LARGE SCALE GENOMIC DNA]</scope>
    <source>
        <strain evidence="17">HF-4214</strain>
    </source>
</reference>
<dbReference type="InterPro" id="IPR025192">
    <property type="entry name" value="Succ_DH/fum_Rdtase_N"/>
</dbReference>
<evidence type="ECO:0000256" key="14">
    <source>
        <dbReference type="SAM" id="MobiDB-lite"/>
    </source>
</evidence>